<comment type="subcellular location">
    <subcellularLocation>
        <location evidence="1">Membrane</location>
        <topology evidence="1">Multi-pass membrane protein</topology>
    </subcellularLocation>
</comment>
<organism evidence="9 10">
    <name type="scientific">Haloplanus aerogenes</name>
    <dbReference type="NCBI Taxonomy" id="660522"/>
    <lineage>
        <taxon>Archaea</taxon>
        <taxon>Methanobacteriati</taxon>
        <taxon>Methanobacteriota</taxon>
        <taxon>Stenosarchaea group</taxon>
        <taxon>Halobacteria</taxon>
        <taxon>Halobacteriales</taxon>
        <taxon>Haloferacaceae</taxon>
        <taxon>Haloplanus</taxon>
    </lineage>
</organism>
<keyword evidence="4 7" id="KW-0812">Transmembrane</keyword>
<dbReference type="EMBL" id="REFS01000002">
    <property type="protein sequence ID" value="RMB23697.1"/>
    <property type="molecule type" value="Genomic_DNA"/>
</dbReference>
<keyword evidence="2" id="KW-0813">Transport</keyword>
<dbReference type="PANTHER" id="PTHR36838">
    <property type="entry name" value="AUXIN EFFLUX CARRIER FAMILY PROTEIN"/>
    <property type="match status" value="1"/>
</dbReference>
<evidence type="ECO:0000256" key="5">
    <source>
        <dbReference type="ARBA" id="ARBA00022989"/>
    </source>
</evidence>
<reference evidence="9 10" key="1">
    <citation type="journal article" date="2015" name="Stand. Genomic Sci.">
        <title>Genomic Encyclopedia of Bacterial and Archaeal Type Strains, Phase III: the genomes of soil and plant-associated and newly described type strains.</title>
        <authorList>
            <person name="Whitman W.B."/>
            <person name="Woyke T."/>
            <person name="Klenk H.P."/>
            <person name="Zhou Y."/>
            <person name="Lilburn T.G."/>
            <person name="Beck B.J."/>
            <person name="De Vos P."/>
            <person name="Vandamme P."/>
            <person name="Eisen J.A."/>
            <person name="Garrity G."/>
            <person name="Hugenholtz P."/>
            <person name="Kyrpides N.C."/>
        </authorList>
    </citation>
    <scope>NUCLEOTIDE SEQUENCE [LARGE SCALE GENOMIC DNA]</scope>
    <source>
        <strain evidence="9 10">CGMCC 1.10124</strain>
    </source>
</reference>
<dbReference type="GeneID" id="38470474"/>
<reference evidence="8 11" key="2">
    <citation type="submission" date="2018-07" db="EMBL/GenBank/DDBJ databases">
        <title>Genome sequences of Haloplanus aerogenes JCM 16430T.</title>
        <authorList>
            <person name="Kim Y.B."/>
            <person name="Roh S.W."/>
        </authorList>
    </citation>
    <scope>NUCLEOTIDE SEQUENCE [LARGE SCALE GENOMIC DNA]</scope>
    <source>
        <strain evidence="8 11">JCM 16430</strain>
    </source>
</reference>
<dbReference type="AlphaFoldDB" id="A0A3M0DPP8"/>
<evidence type="ECO:0000313" key="9">
    <source>
        <dbReference type="EMBL" id="RMB23697.1"/>
    </source>
</evidence>
<keyword evidence="3" id="KW-1003">Cell membrane</keyword>
<dbReference type="EMBL" id="CP034145">
    <property type="protein sequence ID" value="AZH24647.1"/>
    <property type="molecule type" value="Genomic_DNA"/>
</dbReference>
<protein>
    <submittedName>
        <fullName evidence="8">AEC family transporter</fullName>
    </submittedName>
</protein>
<dbReference type="PANTHER" id="PTHR36838:SF1">
    <property type="entry name" value="SLR1864 PROTEIN"/>
    <property type="match status" value="1"/>
</dbReference>
<dbReference type="GO" id="GO:0055085">
    <property type="term" value="P:transmembrane transport"/>
    <property type="evidence" value="ECO:0007669"/>
    <property type="project" value="InterPro"/>
</dbReference>
<feature type="transmembrane region" description="Helical" evidence="7">
    <location>
        <begin position="225"/>
        <end position="248"/>
    </location>
</feature>
<dbReference type="RefSeq" id="WP_121919620.1">
    <property type="nucleotide sequence ID" value="NZ_CP034145.1"/>
</dbReference>
<feature type="transmembrane region" description="Helical" evidence="7">
    <location>
        <begin position="291"/>
        <end position="314"/>
    </location>
</feature>
<dbReference type="InterPro" id="IPR004776">
    <property type="entry name" value="Mem_transp_PIN-like"/>
</dbReference>
<evidence type="ECO:0000256" key="1">
    <source>
        <dbReference type="ARBA" id="ARBA00004141"/>
    </source>
</evidence>
<dbReference type="Proteomes" id="UP000282007">
    <property type="component" value="Chromosome"/>
</dbReference>
<evidence type="ECO:0000313" key="8">
    <source>
        <dbReference type="EMBL" id="AZH24647.1"/>
    </source>
</evidence>
<feature type="transmembrane region" description="Helical" evidence="7">
    <location>
        <begin position="43"/>
        <end position="64"/>
    </location>
</feature>
<feature type="transmembrane region" description="Helical" evidence="7">
    <location>
        <begin position="71"/>
        <end position="89"/>
    </location>
</feature>
<evidence type="ECO:0000313" key="10">
    <source>
        <dbReference type="Proteomes" id="UP000277326"/>
    </source>
</evidence>
<keyword evidence="5 7" id="KW-1133">Transmembrane helix</keyword>
<keyword evidence="11" id="KW-1185">Reference proteome</keyword>
<gene>
    <name evidence="9" type="ORF">ATH50_0922</name>
    <name evidence="8" type="ORF">DU502_04270</name>
</gene>
<dbReference type="OrthoDB" id="147743at2157"/>
<dbReference type="Pfam" id="PF03547">
    <property type="entry name" value="Mem_trans"/>
    <property type="match status" value="2"/>
</dbReference>
<evidence type="ECO:0000256" key="4">
    <source>
        <dbReference type="ARBA" id="ARBA00022692"/>
    </source>
</evidence>
<accession>A0A3M0DPP8</accession>
<proteinExistence type="predicted"/>
<name>A0A3M0DPP8_9EURY</name>
<dbReference type="GO" id="GO:0016020">
    <property type="term" value="C:membrane"/>
    <property type="evidence" value="ECO:0007669"/>
    <property type="project" value="UniProtKB-SubCell"/>
</dbReference>
<feature type="transmembrane region" description="Helical" evidence="7">
    <location>
        <begin position="166"/>
        <end position="183"/>
    </location>
</feature>
<evidence type="ECO:0000313" key="11">
    <source>
        <dbReference type="Proteomes" id="UP000282007"/>
    </source>
</evidence>
<keyword evidence="6 7" id="KW-0472">Membrane</keyword>
<dbReference type="Proteomes" id="UP000277326">
    <property type="component" value="Unassembled WGS sequence"/>
</dbReference>
<sequence length="320" mass="32752">MTSLLSIFATAILPIITLAGVGFTLGRFRDVDIGPLNTVTVYVLVPALIFHSIATASFGGATLVRIGVATAAYLLTMVVVAEVVGRLLGQSEPILSALVLVSAFPNSGNYGIPLSEFAFGPEGRSTAVVYLTVQAVLLYTGGIYVAQRSGGTRGFGGMKRALKIPLVYAVVAALLARYLGFVPPAGSTAMTTLELVGNASIPVMLLILGIQLADTDYGTALSKVGIPTVLKMAVAPLVGAGIALLVGFENPTVGRTFVLECATPAAITPLLLVVEFGGESAGDSGLSVAEYVSTTVLVTTLLSVPVLTVLIAVLESGILV</sequence>
<evidence type="ECO:0000256" key="7">
    <source>
        <dbReference type="SAM" id="Phobius"/>
    </source>
</evidence>
<feature type="transmembrane region" description="Helical" evidence="7">
    <location>
        <begin position="127"/>
        <end position="146"/>
    </location>
</feature>
<reference evidence="9" key="3">
    <citation type="submission" date="2018-10" db="EMBL/GenBank/DDBJ databases">
        <authorList>
            <person name="Whitman W."/>
            <person name="Huntemann M."/>
            <person name="Clum A."/>
            <person name="Pillay M."/>
            <person name="Palaniappan K."/>
            <person name="Varghese N."/>
            <person name="Mikhailova N."/>
            <person name="Stamatis D."/>
            <person name="Reddy T."/>
            <person name="Daum C."/>
            <person name="Shapiro N."/>
            <person name="Ivanova N."/>
            <person name="Kyrpides N."/>
            <person name="Woyke T."/>
        </authorList>
    </citation>
    <scope>NUCLEOTIDE SEQUENCE</scope>
    <source>
        <strain evidence="9">CGMCC 1.10124</strain>
    </source>
</reference>
<dbReference type="KEGG" id="haer:DU502_04270"/>
<evidence type="ECO:0000256" key="2">
    <source>
        <dbReference type="ARBA" id="ARBA00022448"/>
    </source>
</evidence>
<evidence type="ECO:0000256" key="6">
    <source>
        <dbReference type="ARBA" id="ARBA00023136"/>
    </source>
</evidence>
<evidence type="ECO:0000256" key="3">
    <source>
        <dbReference type="ARBA" id="ARBA00022475"/>
    </source>
</evidence>